<accession>A0A6H1ZIH5</accession>
<reference evidence="1" key="1">
    <citation type="submission" date="2020-03" db="EMBL/GenBank/DDBJ databases">
        <title>The deep terrestrial virosphere.</title>
        <authorList>
            <person name="Holmfeldt K."/>
            <person name="Nilsson E."/>
            <person name="Simone D."/>
            <person name="Lopez-Fernandez M."/>
            <person name="Wu X."/>
            <person name="de Brujin I."/>
            <person name="Lundin D."/>
            <person name="Andersson A."/>
            <person name="Bertilsson S."/>
            <person name="Dopson M."/>
        </authorList>
    </citation>
    <scope>NUCLEOTIDE SEQUENCE</scope>
    <source>
        <strain evidence="1">TM448A00732</strain>
    </source>
</reference>
<gene>
    <name evidence="1" type="ORF">TM448A00732_0013</name>
</gene>
<proteinExistence type="predicted"/>
<organism evidence="1">
    <name type="scientific">viral metagenome</name>
    <dbReference type="NCBI Taxonomy" id="1070528"/>
    <lineage>
        <taxon>unclassified sequences</taxon>
        <taxon>metagenomes</taxon>
        <taxon>organismal metagenomes</taxon>
    </lineage>
</organism>
<sequence length="82" mass="9112">MDERSEIRKGIFYVLQDVRLGELTEYEATLKLQELGAVIKVEGELHPLNELGSDVDANFGQEVCCNILPKYIPNASEVAGEC</sequence>
<name>A0A6H1ZIH5_9ZZZZ</name>
<dbReference type="EMBL" id="MT144054">
    <property type="protein sequence ID" value="QJA47723.1"/>
    <property type="molecule type" value="Genomic_DNA"/>
</dbReference>
<dbReference type="AlphaFoldDB" id="A0A6H1ZIH5"/>
<protein>
    <submittedName>
        <fullName evidence="1">Uncharacterized protein</fullName>
    </submittedName>
</protein>
<evidence type="ECO:0000313" key="1">
    <source>
        <dbReference type="EMBL" id="QJA47723.1"/>
    </source>
</evidence>